<evidence type="ECO:0000313" key="3">
    <source>
        <dbReference type="EMBL" id="ORY86234.1"/>
    </source>
</evidence>
<reference evidence="3 4" key="1">
    <citation type="submission" date="2016-07" db="EMBL/GenBank/DDBJ databases">
        <title>Pervasive Adenine N6-methylation of Active Genes in Fungi.</title>
        <authorList>
            <consortium name="DOE Joint Genome Institute"/>
            <person name="Mondo S.J."/>
            <person name="Dannebaum R.O."/>
            <person name="Kuo R.C."/>
            <person name="Labutti K."/>
            <person name="Haridas S."/>
            <person name="Kuo A."/>
            <person name="Salamov A."/>
            <person name="Ahrendt S.R."/>
            <person name="Lipzen A."/>
            <person name="Sullivan W."/>
            <person name="Andreopoulos W.B."/>
            <person name="Clum A."/>
            <person name="Lindquist E."/>
            <person name="Daum C."/>
            <person name="Ramamoorthy G.K."/>
            <person name="Gryganskyi A."/>
            <person name="Culley D."/>
            <person name="Magnuson J.K."/>
            <person name="James T.Y."/>
            <person name="O'Malley M.A."/>
            <person name="Stajich J.E."/>
            <person name="Spatafora J.W."/>
            <person name="Visel A."/>
            <person name="Grigoriev I.V."/>
        </authorList>
    </citation>
    <scope>NUCLEOTIDE SEQUENCE [LARGE SCALE GENOMIC DNA]</scope>
    <source>
        <strain evidence="3 4">12-1054</strain>
    </source>
</reference>
<comment type="caution">
    <text evidence="3">The sequence shown here is derived from an EMBL/GenBank/DDBJ whole genome shotgun (WGS) entry which is preliminary data.</text>
</comment>
<gene>
    <name evidence="3" type="ORF">BCR37DRAFT_391030</name>
</gene>
<organism evidence="3 4">
    <name type="scientific">Protomyces lactucae-debilis</name>
    <dbReference type="NCBI Taxonomy" id="2754530"/>
    <lineage>
        <taxon>Eukaryota</taxon>
        <taxon>Fungi</taxon>
        <taxon>Dikarya</taxon>
        <taxon>Ascomycota</taxon>
        <taxon>Taphrinomycotina</taxon>
        <taxon>Taphrinomycetes</taxon>
        <taxon>Taphrinales</taxon>
        <taxon>Protomycetaceae</taxon>
        <taxon>Protomyces</taxon>
    </lineage>
</organism>
<dbReference type="Proteomes" id="UP000193685">
    <property type="component" value="Unassembled WGS sequence"/>
</dbReference>
<keyword evidence="2" id="KW-0732">Signal</keyword>
<dbReference type="GeneID" id="63787546"/>
<protein>
    <submittedName>
        <fullName evidence="3">Uncharacterized protein</fullName>
    </submittedName>
</protein>
<keyword evidence="4" id="KW-1185">Reference proteome</keyword>
<keyword evidence="1" id="KW-0175">Coiled coil</keyword>
<feature type="chain" id="PRO_5013050652" evidence="2">
    <location>
        <begin position="22"/>
        <end position="125"/>
    </location>
</feature>
<dbReference type="EMBL" id="MCFI01000003">
    <property type="protein sequence ID" value="ORY86234.1"/>
    <property type="molecule type" value="Genomic_DNA"/>
</dbReference>
<evidence type="ECO:0000256" key="2">
    <source>
        <dbReference type="SAM" id="SignalP"/>
    </source>
</evidence>
<dbReference type="AlphaFoldDB" id="A0A1Y2FSF5"/>
<feature type="coiled-coil region" evidence="1">
    <location>
        <begin position="80"/>
        <end position="121"/>
    </location>
</feature>
<accession>A0A1Y2FSF5</accession>
<name>A0A1Y2FSF5_PROLT</name>
<feature type="signal peptide" evidence="2">
    <location>
        <begin position="1"/>
        <end position="21"/>
    </location>
</feature>
<sequence>MAICACYVLVYLAGWASRVKQSPKVNDTQDSDASRTSVQINEPMKRAASSQGSADVKTLQQALQSHAMLKISSREQNLRLEKERELRTELQRSLAAAREAEKELQSTLAAEQELRAELQRSLVAA</sequence>
<proteinExistence type="predicted"/>
<dbReference type="RefSeq" id="XP_040727416.1">
    <property type="nucleotide sequence ID" value="XM_040870947.1"/>
</dbReference>
<evidence type="ECO:0000256" key="1">
    <source>
        <dbReference type="SAM" id="Coils"/>
    </source>
</evidence>
<evidence type="ECO:0000313" key="4">
    <source>
        <dbReference type="Proteomes" id="UP000193685"/>
    </source>
</evidence>